<reference evidence="8 9" key="1">
    <citation type="journal article" date="2014" name="Nat. Commun.">
        <title>Klebsormidium flaccidum genome reveals primary factors for plant terrestrial adaptation.</title>
        <authorList>
            <person name="Hori K."/>
            <person name="Maruyama F."/>
            <person name="Fujisawa T."/>
            <person name="Togashi T."/>
            <person name="Yamamoto N."/>
            <person name="Seo M."/>
            <person name="Sato S."/>
            <person name="Yamada T."/>
            <person name="Mori H."/>
            <person name="Tajima N."/>
            <person name="Moriyama T."/>
            <person name="Ikeuchi M."/>
            <person name="Watanabe M."/>
            <person name="Wada H."/>
            <person name="Kobayashi K."/>
            <person name="Saito M."/>
            <person name="Masuda T."/>
            <person name="Sasaki-Sekimoto Y."/>
            <person name="Mashiguchi K."/>
            <person name="Awai K."/>
            <person name="Shimojima M."/>
            <person name="Masuda S."/>
            <person name="Iwai M."/>
            <person name="Nobusawa T."/>
            <person name="Narise T."/>
            <person name="Kondo S."/>
            <person name="Saito H."/>
            <person name="Sato R."/>
            <person name="Murakawa M."/>
            <person name="Ihara Y."/>
            <person name="Oshima-Yamada Y."/>
            <person name="Ohtaka K."/>
            <person name="Satoh M."/>
            <person name="Sonobe K."/>
            <person name="Ishii M."/>
            <person name="Ohtani R."/>
            <person name="Kanamori-Sato M."/>
            <person name="Honoki R."/>
            <person name="Miyazaki D."/>
            <person name="Mochizuki H."/>
            <person name="Umetsu J."/>
            <person name="Higashi K."/>
            <person name="Shibata D."/>
            <person name="Kamiya Y."/>
            <person name="Sato N."/>
            <person name="Nakamura Y."/>
            <person name="Tabata S."/>
            <person name="Ida S."/>
            <person name="Kurokawa K."/>
            <person name="Ohta H."/>
        </authorList>
    </citation>
    <scope>NUCLEOTIDE SEQUENCE [LARGE SCALE GENOMIC DNA]</scope>
    <source>
        <strain evidence="8 9">NIES-2285</strain>
    </source>
</reference>
<dbReference type="SUPFAM" id="SSF50182">
    <property type="entry name" value="Sm-like ribonucleoproteins"/>
    <property type="match status" value="1"/>
</dbReference>
<feature type="transmembrane region" description="Helical" evidence="6">
    <location>
        <begin position="156"/>
        <end position="175"/>
    </location>
</feature>
<feature type="domain" description="Mechanosensitive ion channel MscS" evidence="7">
    <location>
        <begin position="203"/>
        <end position="270"/>
    </location>
</feature>
<keyword evidence="5 6" id="KW-0472">Membrane</keyword>
<dbReference type="OrthoDB" id="431980at2759"/>
<dbReference type="Pfam" id="PF00924">
    <property type="entry name" value="MS_channel_2nd"/>
    <property type="match status" value="1"/>
</dbReference>
<dbReference type="InterPro" id="IPR023408">
    <property type="entry name" value="MscS_beta-dom_sf"/>
</dbReference>
<dbReference type="AlphaFoldDB" id="A0A1Y1HTD2"/>
<dbReference type="InterPro" id="IPR006685">
    <property type="entry name" value="MscS_channel_2nd"/>
</dbReference>
<evidence type="ECO:0000256" key="4">
    <source>
        <dbReference type="ARBA" id="ARBA00022989"/>
    </source>
</evidence>
<name>A0A1Y1HTD2_KLENI</name>
<evidence type="ECO:0000259" key="7">
    <source>
        <dbReference type="Pfam" id="PF00924"/>
    </source>
</evidence>
<dbReference type="GO" id="GO:0016020">
    <property type="term" value="C:membrane"/>
    <property type="evidence" value="ECO:0007669"/>
    <property type="project" value="UniProtKB-SubCell"/>
</dbReference>
<dbReference type="Gene3D" id="1.10.287.1260">
    <property type="match status" value="1"/>
</dbReference>
<proteinExistence type="inferred from homology"/>
<dbReference type="EMBL" id="DF237042">
    <property type="protein sequence ID" value="GAQ81880.1"/>
    <property type="molecule type" value="Genomic_DNA"/>
</dbReference>
<dbReference type="Proteomes" id="UP000054558">
    <property type="component" value="Unassembled WGS sequence"/>
</dbReference>
<keyword evidence="3 6" id="KW-0812">Transmembrane</keyword>
<keyword evidence="4 6" id="KW-1133">Transmembrane helix</keyword>
<evidence type="ECO:0000256" key="3">
    <source>
        <dbReference type="ARBA" id="ARBA00022692"/>
    </source>
</evidence>
<evidence type="ECO:0000256" key="6">
    <source>
        <dbReference type="SAM" id="Phobius"/>
    </source>
</evidence>
<keyword evidence="9" id="KW-1185">Reference proteome</keyword>
<comment type="subcellular location">
    <subcellularLocation>
        <location evidence="1">Membrane</location>
        <topology evidence="1">Multi-pass membrane protein</topology>
    </subcellularLocation>
</comment>
<evidence type="ECO:0000256" key="1">
    <source>
        <dbReference type="ARBA" id="ARBA00004141"/>
    </source>
</evidence>
<dbReference type="SUPFAM" id="SSF82861">
    <property type="entry name" value="Mechanosensitive channel protein MscS (YggB), transmembrane region"/>
    <property type="match status" value="1"/>
</dbReference>
<comment type="similarity">
    <text evidence="2">Belongs to the MscS (TC 1.A.23) family.</text>
</comment>
<protein>
    <submittedName>
        <fullName evidence="8">Mechanosensitive ion channel protein</fullName>
    </submittedName>
</protein>
<dbReference type="InterPro" id="IPR011014">
    <property type="entry name" value="MscS_channel_TM-2"/>
</dbReference>
<evidence type="ECO:0000313" key="8">
    <source>
        <dbReference type="EMBL" id="GAQ81880.1"/>
    </source>
</evidence>
<sequence length="374" mass="41038">MEAIAEKVAEKVAGRSWFDALLEEGVLCATLYLVYVQGTTLLRLAHGVYQKAEDQVESKVQSFQEPGKKRDVTANNVPFEHSMFGAADWPLKALVAFLILSHFASTFFFPTYFATEQLWLARRAAIVLCGLWFGFRWKSNYTRLLIRHNPHDRDRYIVLDKVATIGLVTVAALSLGEVIGVAFQSLLAIGGVSGIAAGLAAKDLLGNLFSGALMYVTRPFKIGEFISAGPATGKVLDIGFYNTKMLTVDRAITYVPNSSFTCSTITNFSRQETRYIEGTFLVRHRDISAVDAITADLRELLRAHPAVDTQEQPPRAFLAKVGPLGAEIAMNAVTKPIGFDDYLVAKQTLLVKAAKIIESHGAVIGPALPPNWQQ</sequence>
<accession>A0A1Y1HTD2</accession>
<dbReference type="STRING" id="105231.A0A1Y1HTD2"/>
<feature type="transmembrane region" description="Helical" evidence="6">
    <location>
        <begin position="119"/>
        <end position="135"/>
    </location>
</feature>
<dbReference type="GO" id="GO:0055085">
    <property type="term" value="P:transmembrane transport"/>
    <property type="evidence" value="ECO:0007669"/>
    <property type="project" value="InterPro"/>
</dbReference>
<gene>
    <name evidence="8" type="ORF">KFL_000930260</name>
</gene>
<dbReference type="Gene3D" id="2.30.30.60">
    <property type="match status" value="1"/>
</dbReference>
<feature type="transmembrane region" description="Helical" evidence="6">
    <location>
        <begin position="93"/>
        <end position="113"/>
    </location>
</feature>
<evidence type="ECO:0000256" key="2">
    <source>
        <dbReference type="ARBA" id="ARBA00008017"/>
    </source>
</evidence>
<dbReference type="OMA" id="NIMEICL"/>
<dbReference type="PANTHER" id="PTHR30566:SF27">
    <property type="entry name" value="MECHANOSENSITIVE ION CHANNEL PROTEIN"/>
    <property type="match status" value="1"/>
</dbReference>
<evidence type="ECO:0000313" key="9">
    <source>
        <dbReference type="Proteomes" id="UP000054558"/>
    </source>
</evidence>
<organism evidence="8 9">
    <name type="scientific">Klebsormidium nitens</name>
    <name type="common">Green alga</name>
    <name type="synonym">Ulothrix nitens</name>
    <dbReference type="NCBI Taxonomy" id="105231"/>
    <lineage>
        <taxon>Eukaryota</taxon>
        <taxon>Viridiplantae</taxon>
        <taxon>Streptophyta</taxon>
        <taxon>Klebsormidiophyceae</taxon>
        <taxon>Klebsormidiales</taxon>
        <taxon>Klebsormidiaceae</taxon>
        <taxon>Klebsormidium</taxon>
    </lineage>
</organism>
<dbReference type="PANTHER" id="PTHR30566">
    <property type="entry name" value="YNAI-RELATED MECHANOSENSITIVE ION CHANNEL"/>
    <property type="match status" value="1"/>
</dbReference>
<dbReference type="InterPro" id="IPR010920">
    <property type="entry name" value="LSM_dom_sf"/>
</dbReference>
<evidence type="ECO:0000256" key="5">
    <source>
        <dbReference type="ARBA" id="ARBA00023136"/>
    </source>
</evidence>